<evidence type="ECO:0000313" key="3">
    <source>
        <dbReference type="EMBL" id="QXO94591.1"/>
    </source>
</evidence>
<feature type="transmembrane region" description="Helical" evidence="1">
    <location>
        <begin position="12"/>
        <end position="31"/>
    </location>
</feature>
<feature type="domain" description="4Fe-4S ferredoxin-type" evidence="2">
    <location>
        <begin position="42"/>
        <end position="74"/>
    </location>
</feature>
<dbReference type="Proteomes" id="UP000694228">
    <property type="component" value="Chromosome"/>
</dbReference>
<keyword evidence="1" id="KW-0812">Transmembrane</keyword>
<protein>
    <submittedName>
        <fullName evidence="3">4Fe-4S binding protein</fullName>
    </submittedName>
</protein>
<dbReference type="InterPro" id="IPR017896">
    <property type="entry name" value="4Fe4S_Fe-S-bd"/>
</dbReference>
<proteinExistence type="predicted"/>
<name>A0A8F5VKB1_METHU</name>
<keyword evidence="1" id="KW-1133">Transmembrane helix</keyword>
<dbReference type="EMBL" id="CP077107">
    <property type="protein sequence ID" value="QXO94591.1"/>
    <property type="molecule type" value="Genomic_DNA"/>
</dbReference>
<feature type="transmembrane region" description="Helical" evidence="1">
    <location>
        <begin position="37"/>
        <end position="57"/>
    </location>
</feature>
<organism evidence="3 4">
    <name type="scientific">Methanospirillum hungatei</name>
    <dbReference type="NCBI Taxonomy" id="2203"/>
    <lineage>
        <taxon>Archaea</taxon>
        <taxon>Methanobacteriati</taxon>
        <taxon>Methanobacteriota</taxon>
        <taxon>Stenosarchaea group</taxon>
        <taxon>Methanomicrobia</taxon>
        <taxon>Methanomicrobiales</taxon>
        <taxon>Methanospirillaceae</taxon>
        <taxon>Methanospirillum</taxon>
    </lineage>
</organism>
<keyword evidence="1" id="KW-0472">Membrane</keyword>
<dbReference type="OrthoDB" id="23833at2157"/>
<gene>
    <name evidence="3" type="ORF">KSK55_14955</name>
</gene>
<sequence length="94" mass="10774">MNRQQIRRVILFWMFITLPIILVYISPIILLRGVSEGIITGIMVLINITFIASLFFGRFWCGWFCPMGAEQEICGEIQKSPVSGEKLSFIKYGI</sequence>
<dbReference type="AlphaFoldDB" id="A0A8F5VKB1"/>
<evidence type="ECO:0000259" key="2">
    <source>
        <dbReference type="Pfam" id="PF12801"/>
    </source>
</evidence>
<evidence type="ECO:0000313" key="4">
    <source>
        <dbReference type="Proteomes" id="UP000694228"/>
    </source>
</evidence>
<reference evidence="3 4" key="1">
    <citation type="submission" date="2021-06" db="EMBL/GenBank/DDBJ databases">
        <title>Complete genome sequence of the secondary alcohol utilizing methanogen Methanospirillum hungatei strain GP1.</title>
        <authorList>
            <person name="Day L.A."/>
            <person name="Costa K.C."/>
        </authorList>
    </citation>
    <scope>NUCLEOTIDE SEQUENCE [LARGE SCALE GENOMIC DNA]</scope>
    <source>
        <strain evidence="3 4">GP1</strain>
    </source>
</reference>
<accession>A0A8F5VKB1</accession>
<dbReference type="Pfam" id="PF12801">
    <property type="entry name" value="Fer4_5"/>
    <property type="match status" value="1"/>
</dbReference>
<evidence type="ECO:0000256" key="1">
    <source>
        <dbReference type="SAM" id="Phobius"/>
    </source>
</evidence>